<evidence type="ECO:0000313" key="3">
    <source>
        <dbReference type="Proteomes" id="UP000015688"/>
    </source>
</evidence>
<name>T4VH02_PARBF</name>
<accession>T4VH02</accession>
<comment type="caution">
    <text evidence="2">The sequence shown here is derived from an EMBL/GenBank/DDBJ whole genome shotgun (WGS) entry which is preliminary data.</text>
</comment>
<gene>
    <name evidence="2" type="ORF">C672_3524</name>
</gene>
<dbReference type="Proteomes" id="UP000015688">
    <property type="component" value="Unassembled WGS sequence"/>
</dbReference>
<dbReference type="RefSeq" id="WP_021434426.1">
    <property type="nucleotide sequence ID" value="NZ_AVNC01000022.1"/>
</dbReference>
<protein>
    <submittedName>
        <fullName evidence="2">Putative membrane protein</fullName>
    </submittedName>
</protein>
<dbReference type="PATRIC" id="fig|1233171.3.peg.3392"/>
<keyword evidence="1" id="KW-0472">Membrane</keyword>
<dbReference type="AlphaFoldDB" id="T4VH02"/>
<organism evidence="2 3">
    <name type="scientific">Paraclostridium bifermentans ATCC 638 = DSM 14991</name>
    <dbReference type="NCBI Taxonomy" id="1233171"/>
    <lineage>
        <taxon>Bacteria</taxon>
        <taxon>Bacillati</taxon>
        <taxon>Bacillota</taxon>
        <taxon>Clostridia</taxon>
        <taxon>Peptostreptococcales</taxon>
        <taxon>Peptostreptococcaceae</taxon>
        <taxon>Paraclostridium</taxon>
    </lineage>
</organism>
<sequence>MSNFILTCIKNGIIYIFLFVLVKKLKKYILLRKRMKFEEVEFGIKKVNKKVCLIGDTLVILSTVMGCIIAVILLFRRI</sequence>
<keyword evidence="1" id="KW-0812">Transmembrane</keyword>
<proteinExistence type="predicted"/>
<dbReference type="GeneID" id="67474453"/>
<evidence type="ECO:0000313" key="2">
    <source>
        <dbReference type="EMBL" id="EQK39957.1"/>
    </source>
</evidence>
<dbReference type="EMBL" id="AVNC01000022">
    <property type="protein sequence ID" value="EQK39957.1"/>
    <property type="molecule type" value="Genomic_DNA"/>
</dbReference>
<reference evidence="2 3" key="1">
    <citation type="submission" date="2013-06" db="EMBL/GenBank/DDBJ databases">
        <authorList>
            <person name="Walk S."/>
            <person name="Aronoff D."/>
            <person name="Young V.Y."/>
            <person name="Marsh J."/>
            <person name="Harrison L."/>
            <person name="Daugherty S.C."/>
            <person name="Shefchek K.A."/>
            <person name="Hine E.E."/>
            <person name="Tallon L.J."/>
            <person name="Sadzewicz L.K."/>
            <person name="Rasko D.A."/>
        </authorList>
    </citation>
    <scope>NUCLEOTIDE SEQUENCE [LARGE SCALE GENOMIC DNA]</scope>
    <source>
        <strain evidence="2 3">ATCC 638</strain>
    </source>
</reference>
<feature type="transmembrane region" description="Helical" evidence="1">
    <location>
        <begin position="51"/>
        <end position="75"/>
    </location>
</feature>
<keyword evidence="1" id="KW-1133">Transmembrane helix</keyword>
<evidence type="ECO:0000256" key="1">
    <source>
        <dbReference type="SAM" id="Phobius"/>
    </source>
</evidence>